<comment type="caution">
    <text evidence="11">The sequence shown here is derived from an EMBL/GenBank/DDBJ whole genome shotgun (WGS) entry which is preliminary data.</text>
</comment>
<keyword evidence="1" id="KW-0813">Transport</keyword>
<dbReference type="InterPro" id="IPR019411">
    <property type="entry name" value="MMM1_dom"/>
</dbReference>
<dbReference type="GO" id="GO:0045040">
    <property type="term" value="P:protein insertion into mitochondrial outer membrane"/>
    <property type="evidence" value="ECO:0007669"/>
    <property type="project" value="UniProtKB-UniRule"/>
</dbReference>
<keyword evidence="5" id="KW-0445">Lipid transport</keyword>
<evidence type="ECO:0000256" key="7">
    <source>
        <dbReference type="ARBA" id="ARBA00023136"/>
    </source>
</evidence>
<dbReference type="STRING" id="135208.A0A4Z0A2T1"/>
<dbReference type="CDD" id="cd21671">
    <property type="entry name" value="SMP_Mmm1"/>
    <property type="match status" value="1"/>
</dbReference>
<evidence type="ECO:0000256" key="2">
    <source>
        <dbReference type="ARBA" id="ARBA00022692"/>
    </source>
</evidence>
<comment type="function">
    <text evidence="8">Component of the ERMES/MDM complex, which serves as a molecular tether to connect the endoplasmic reticulum (ER) and mitochondria. Components of this complex are involved in the control of mitochondrial shape and protein biogenesis, and function in nonvesicular lipid trafficking between the ER and mitochondria. The MDM12-MMM1 subcomplex functions in the major beta-barrel assembly pathway that is responsible for biogenesis of all outer membrane beta-barrel proteins, and acts in a late step after the SAM complex. The MDM10-MDM12-MMM1 subcomplex further acts in the TOM40-specific pathway after the action of the MDM12-MMM1 complex. Essential for establishing and maintaining the structure of mitochondria and maintenance of mtDNA nucleoids.</text>
</comment>
<feature type="topological domain" description="Cytoplasmic" evidence="8">
    <location>
        <begin position="38"/>
        <end position="315"/>
    </location>
</feature>
<dbReference type="Pfam" id="PF10296">
    <property type="entry name" value="MMM1"/>
    <property type="match status" value="1"/>
</dbReference>
<sequence>MGNNYVFSMHPTFTQGLILGQLSILVLLGLILKYLFLDSTPRAANVGPSYQPRTDRDVKSAHKLYSREADGGAADAEPAPESTEWFNLVLQQLVEAYRSKLRNDSVGPEGDEISRRQVEEFVNKMRPAGLFDTIQVHSVDLGMSAPRLSNARTKRPKTERHASDYQTEFDVTYTDTISVSLSTAYLFNYPKSSFARLPVSLTISLSLFSSTITLTTPTPSCPAPALTISIPPTFTLDLDIKSLLGSRAILADVPKLHELIEHQVRRTLARKGTWKVVLPGLASVLEVKEDISVLEVKKDIRKELVDILSPTPSVL</sequence>
<evidence type="ECO:0000256" key="1">
    <source>
        <dbReference type="ARBA" id="ARBA00022448"/>
    </source>
</evidence>
<keyword evidence="7 8" id="KW-0472">Membrane</keyword>
<dbReference type="GO" id="GO:0015914">
    <property type="term" value="P:phospholipid transport"/>
    <property type="evidence" value="ECO:0007669"/>
    <property type="project" value="TreeGrafter"/>
</dbReference>
<evidence type="ECO:0000256" key="3">
    <source>
        <dbReference type="ARBA" id="ARBA00022824"/>
    </source>
</evidence>
<evidence type="ECO:0000256" key="6">
    <source>
        <dbReference type="ARBA" id="ARBA00023121"/>
    </source>
</evidence>
<dbReference type="InterPro" id="IPR031468">
    <property type="entry name" value="SMP_LBD"/>
</dbReference>
<gene>
    <name evidence="8" type="primary">MMM1</name>
    <name evidence="11" type="ORF">EWM64_g3240</name>
</gene>
<dbReference type="OrthoDB" id="5599157at2759"/>
<keyword evidence="2 8" id="KW-0812">Transmembrane</keyword>
<evidence type="ECO:0000256" key="5">
    <source>
        <dbReference type="ARBA" id="ARBA00023055"/>
    </source>
</evidence>
<comment type="subunit">
    <text evidence="8">Homodimer. Component of the ER-mitochondria encounter structure (ERMES) or MDM complex, composed of MMM1, MDM10, MDM12 and MDM34. A MMM1 homodimer associates with one molecule of MDM12 on each side in a pairwise head-to-tail manner, and the SMP-LTD domains of MMM1 and MDM12 generate a continuous hydrophobic tunnel for phospholipid trafficking.</text>
</comment>
<evidence type="ECO:0000313" key="12">
    <source>
        <dbReference type="Proteomes" id="UP000298061"/>
    </source>
</evidence>
<feature type="domain" description="SMP-LTD" evidence="10">
    <location>
        <begin position="79"/>
        <end position="287"/>
    </location>
</feature>
<dbReference type="PROSITE" id="PS51847">
    <property type="entry name" value="SMP"/>
    <property type="match status" value="1"/>
</dbReference>
<dbReference type="PANTHER" id="PTHR13466:SF0">
    <property type="entry name" value="SMP-LTD DOMAIN-CONTAINING PROTEIN"/>
    <property type="match status" value="1"/>
</dbReference>
<evidence type="ECO:0000256" key="9">
    <source>
        <dbReference type="SAM" id="Phobius"/>
    </source>
</evidence>
<feature type="topological domain" description="Lumenal" evidence="8">
    <location>
        <begin position="1"/>
        <end position="16"/>
    </location>
</feature>
<protein>
    <recommendedName>
        <fullName evidence="8">Maintenance of mitochondrial morphology protein 1</fullName>
    </recommendedName>
</protein>
<evidence type="ECO:0000259" key="10">
    <source>
        <dbReference type="PROSITE" id="PS51847"/>
    </source>
</evidence>
<evidence type="ECO:0000313" key="11">
    <source>
        <dbReference type="EMBL" id="TFY80770.1"/>
    </source>
</evidence>
<accession>A0A4Z0A2T1</accession>
<dbReference type="PANTHER" id="PTHR13466">
    <property type="entry name" value="TEX2 PROTEIN-RELATED"/>
    <property type="match status" value="1"/>
</dbReference>
<dbReference type="HAMAP" id="MF_03103">
    <property type="entry name" value="Mmm1"/>
    <property type="match status" value="1"/>
</dbReference>
<dbReference type="GO" id="GO:0008289">
    <property type="term" value="F:lipid binding"/>
    <property type="evidence" value="ECO:0007669"/>
    <property type="project" value="UniProtKB-KW"/>
</dbReference>
<reference evidence="11 12" key="1">
    <citation type="submission" date="2019-02" db="EMBL/GenBank/DDBJ databases">
        <title>Genome sequencing of the rare red list fungi Hericium alpestre (H. flagellum).</title>
        <authorList>
            <person name="Buettner E."/>
            <person name="Kellner H."/>
        </authorList>
    </citation>
    <scope>NUCLEOTIDE SEQUENCE [LARGE SCALE GENOMIC DNA]</scope>
    <source>
        <strain evidence="11 12">DSM 108284</strain>
    </source>
</reference>
<dbReference type="EMBL" id="SFCI01000290">
    <property type="protein sequence ID" value="TFY80770.1"/>
    <property type="molecule type" value="Genomic_DNA"/>
</dbReference>
<dbReference type="Proteomes" id="UP000298061">
    <property type="component" value="Unassembled WGS sequence"/>
</dbReference>
<dbReference type="AlphaFoldDB" id="A0A4Z0A2T1"/>
<comment type="similarity">
    <text evidence="8">Belongs to the MMM1 family.</text>
</comment>
<keyword evidence="12" id="KW-1185">Reference proteome</keyword>
<proteinExistence type="inferred from homology"/>
<organism evidence="11 12">
    <name type="scientific">Hericium alpestre</name>
    <dbReference type="NCBI Taxonomy" id="135208"/>
    <lineage>
        <taxon>Eukaryota</taxon>
        <taxon>Fungi</taxon>
        <taxon>Dikarya</taxon>
        <taxon>Basidiomycota</taxon>
        <taxon>Agaricomycotina</taxon>
        <taxon>Agaricomycetes</taxon>
        <taxon>Russulales</taxon>
        <taxon>Hericiaceae</taxon>
        <taxon>Hericium</taxon>
    </lineage>
</organism>
<name>A0A4Z0A2T1_9AGAM</name>
<keyword evidence="6" id="KW-0446">Lipid-binding</keyword>
<dbReference type="GO" id="GO:0005789">
    <property type="term" value="C:endoplasmic reticulum membrane"/>
    <property type="evidence" value="ECO:0007669"/>
    <property type="project" value="UniProtKB-SubCell"/>
</dbReference>
<evidence type="ECO:0000256" key="8">
    <source>
        <dbReference type="HAMAP-Rule" id="MF_03103"/>
    </source>
</evidence>
<dbReference type="GO" id="GO:1990456">
    <property type="term" value="P:mitochondrion-endoplasmic reticulum membrane tethering"/>
    <property type="evidence" value="ECO:0007669"/>
    <property type="project" value="TreeGrafter"/>
</dbReference>
<evidence type="ECO:0000256" key="4">
    <source>
        <dbReference type="ARBA" id="ARBA00022989"/>
    </source>
</evidence>
<keyword evidence="3 8" id="KW-0256">Endoplasmic reticulum</keyword>
<feature type="transmembrane region" description="Helical" evidence="9">
    <location>
        <begin position="12"/>
        <end position="32"/>
    </location>
</feature>
<dbReference type="GO" id="GO:0032865">
    <property type="term" value="C:ERMES complex"/>
    <property type="evidence" value="ECO:0007669"/>
    <property type="project" value="UniProtKB-UniRule"/>
</dbReference>
<comment type="subcellular location">
    <subcellularLocation>
        <location evidence="8">Endoplasmic reticulum membrane</location>
        <topology evidence="8">Single-pass type I membrane protein</topology>
    </subcellularLocation>
    <text evidence="8">The ERMES/MDM complex localizes to a few discrete foci (around 10 per single cell), that represent mitochondria-endoplasmic reticulum junctions. These foci are often found next to mtDNA nucleoids.</text>
</comment>
<dbReference type="InterPro" id="IPR027537">
    <property type="entry name" value="Mmm1"/>
</dbReference>
<keyword evidence="4 8" id="KW-1133">Transmembrane helix</keyword>